<sequence length="97" mass="10960">MRDEWFGLLADGFRRDVLFELLRRGATASTPVPERSVAASDADRLRLRHVDLPKLAAAGVVDWDERTATVAWGPSFEEFRPLLEAVRAADDPERRRA</sequence>
<dbReference type="GeneID" id="81122168"/>
<evidence type="ECO:0000313" key="2">
    <source>
        <dbReference type="Proteomes" id="UP001596368"/>
    </source>
</evidence>
<proteinExistence type="predicted"/>
<comment type="caution">
    <text evidence="1">The sequence shown here is derived from an EMBL/GenBank/DDBJ whole genome shotgun (WGS) entry which is preliminary data.</text>
</comment>
<dbReference type="EMBL" id="JBHSZG010000001">
    <property type="protein sequence ID" value="MFC7136295.1"/>
    <property type="molecule type" value="Genomic_DNA"/>
</dbReference>
<organism evidence="1 2">
    <name type="scientific">Halobaculum litoreum</name>
    <dbReference type="NCBI Taxonomy" id="3031998"/>
    <lineage>
        <taxon>Archaea</taxon>
        <taxon>Methanobacteriati</taxon>
        <taxon>Methanobacteriota</taxon>
        <taxon>Stenosarchaea group</taxon>
        <taxon>Halobacteria</taxon>
        <taxon>Halobacteriales</taxon>
        <taxon>Haloferacaceae</taxon>
        <taxon>Halobaculum</taxon>
    </lineage>
</organism>
<name>A0ABD5XRM2_9EURY</name>
<gene>
    <name evidence="1" type="ORF">ACFQRB_06500</name>
</gene>
<dbReference type="AlphaFoldDB" id="A0ABD5XRM2"/>
<reference evidence="1 2" key="1">
    <citation type="journal article" date="2019" name="Int. J. Syst. Evol. Microbiol.">
        <title>The Global Catalogue of Microorganisms (GCM) 10K type strain sequencing project: providing services to taxonomists for standard genome sequencing and annotation.</title>
        <authorList>
            <consortium name="The Broad Institute Genomics Platform"/>
            <consortium name="The Broad Institute Genome Sequencing Center for Infectious Disease"/>
            <person name="Wu L."/>
            <person name="Ma J."/>
        </authorList>
    </citation>
    <scope>NUCLEOTIDE SEQUENCE [LARGE SCALE GENOMIC DNA]</scope>
    <source>
        <strain evidence="1 2">DT92</strain>
    </source>
</reference>
<dbReference type="RefSeq" id="WP_284012204.1">
    <property type="nucleotide sequence ID" value="NZ_CP126156.1"/>
</dbReference>
<evidence type="ECO:0000313" key="1">
    <source>
        <dbReference type="EMBL" id="MFC7136295.1"/>
    </source>
</evidence>
<keyword evidence="2" id="KW-1185">Reference proteome</keyword>
<accession>A0ABD5XRM2</accession>
<protein>
    <recommendedName>
        <fullName evidence="3">Transcriptional regulator</fullName>
    </recommendedName>
</protein>
<evidence type="ECO:0008006" key="3">
    <source>
        <dbReference type="Google" id="ProtNLM"/>
    </source>
</evidence>
<dbReference type="Proteomes" id="UP001596368">
    <property type="component" value="Unassembled WGS sequence"/>
</dbReference>